<feature type="domain" description="Brr2 N-terminal helicase PWI" evidence="2">
    <location>
        <begin position="107"/>
        <end position="153"/>
    </location>
</feature>
<dbReference type="AlphaFoldDB" id="H1VJS8"/>
<evidence type="ECO:0000313" key="4">
    <source>
        <dbReference type="Proteomes" id="UP000007174"/>
    </source>
</evidence>
<feature type="compositionally biased region" description="Acidic residues" evidence="1">
    <location>
        <begin position="35"/>
        <end position="44"/>
    </location>
</feature>
<accession>H1VJS8</accession>
<feature type="region of interest" description="Disordered" evidence="1">
    <location>
        <begin position="27"/>
        <end position="55"/>
    </location>
</feature>
<evidence type="ECO:0000259" key="2">
    <source>
        <dbReference type="Pfam" id="PF18149"/>
    </source>
</evidence>
<dbReference type="VEuPathDB" id="FungiDB:CH63R_04628"/>
<evidence type="ECO:0000313" key="3">
    <source>
        <dbReference type="EMBL" id="CCF40481.1"/>
    </source>
</evidence>
<organism evidence="3 4">
    <name type="scientific">Colletotrichum higginsianum (strain IMI 349063)</name>
    <name type="common">Crucifer anthracnose fungus</name>
    <dbReference type="NCBI Taxonomy" id="759273"/>
    <lineage>
        <taxon>Eukaryota</taxon>
        <taxon>Fungi</taxon>
        <taxon>Dikarya</taxon>
        <taxon>Ascomycota</taxon>
        <taxon>Pezizomycotina</taxon>
        <taxon>Sordariomycetes</taxon>
        <taxon>Hypocreomycetidae</taxon>
        <taxon>Glomerellales</taxon>
        <taxon>Glomerellaceae</taxon>
        <taxon>Colletotrichum</taxon>
        <taxon>Colletotrichum destructivum species complex</taxon>
    </lineage>
</organism>
<proteinExistence type="predicted"/>
<evidence type="ECO:0000256" key="1">
    <source>
        <dbReference type="SAM" id="MobiDB-lite"/>
    </source>
</evidence>
<dbReference type="STRING" id="759273.H1VJS8"/>
<sequence>MASANLDDAEAQWRAQFEAMKSALAGLKLPSEPPSDVDFDDEYEGYSSGSGAQDVWDFISDDEDDDYSSDQLDGHGVTGGDARYGAAWFAGKCSAIAAKNGLADDVFQNQILSVLTSGQGDEELQSQLADLIGFDDFDFIIELLGHRDDVVTAATSEVPQESKGRLLTKAQREEALRQQDHQHKNASLAPAMTREVQYPHVYKAYNAGNSLSHSGKKYALPNGSERLLFDKYEEYAIPAGKKGVLGPGQKL</sequence>
<dbReference type="HOGENOM" id="CLU_074428_0_0_1"/>
<dbReference type="InterPro" id="IPR041094">
    <property type="entry name" value="Brr2_helicase_PWI"/>
</dbReference>
<dbReference type="Proteomes" id="UP000007174">
    <property type="component" value="Unassembled WGS sequence"/>
</dbReference>
<dbReference type="Pfam" id="PF18149">
    <property type="entry name" value="Helicase_PWI"/>
    <property type="match status" value="1"/>
</dbReference>
<feature type="non-terminal residue" evidence="3">
    <location>
        <position position="251"/>
    </location>
</feature>
<dbReference type="eggNOG" id="KOG0952">
    <property type="taxonomic scope" value="Eukaryota"/>
</dbReference>
<name>H1VJS8_COLHI</name>
<protein>
    <submittedName>
        <fullName evidence="3">Activating signal cointegrator 1 complex subunit 3</fullName>
    </submittedName>
</protein>
<dbReference type="EMBL" id="CACQ02004110">
    <property type="protein sequence ID" value="CCF40481.1"/>
    <property type="molecule type" value="Genomic_DNA"/>
</dbReference>
<gene>
    <name evidence="3" type="ORF">CH063_11037</name>
</gene>
<reference evidence="4" key="1">
    <citation type="journal article" date="2012" name="Nat. Genet.">
        <title>Lifestyle transitions in plant pathogenic Colletotrichum fungi deciphered by genome and transcriptome analyses.</title>
        <authorList>
            <person name="O'Connell R.J."/>
            <person name="Thon M.R."/>
            <person name="Hacquard S."/>
            <person name="Amyotte S.G."/>
            <person name="Kleemann J."/>
            <person name="Torres M.F."/>
            <person name="Damm U."/>
            <person name="Buiate E.A."/>
            <person name="Epstein L."/>
            <person name="Alkan N."/>
            <person name="Altmueller J."/>
            <person name="Alvarado-Balderrama L."/>
            <person name="Bauser C.A."/>
            <person name="Becker C."/>
            <person name="Birren B.W."/>
            <person name="Chen Z."/>
            <person name="Choi J."/>
            <person name="Crouch J.A."/>
            <person name="Duvick J.P."/>
            <person name="Farman M.A."/>
            <person name="Gan P."/>
            <person name="Heiman D."/>
            <person name="Henrissat B."/>
            <person name="Howard R.J."/>
            <person name="Kabbage M."/>
            <person name="Koch C."/>
            <person name="Kracher B."/>
            <person name="Kubo Y."/>
            <person name="Law A.D."/>
            <person name="Lebrun M.-H."/>
            <person name="Lee Y.-H."/>
            <person name="Miyara I."/>
            <person name="Moore N."/>
            <person name="Neumann U."/>
            <person name="Nordstroem K."/>
            <person name="Panaccione D.G."/>
            <person name="Panstruga R."/>
            <person name="Place M."/>
            <person name="Proctor R.H."/>
            <person name="Prusky D."/>
            <person name="Rech G."/>
            <person name="Reinhardt R."/>
            <person name="Rollins J.A."/>
            <person name="Rounsley S."/>
            <person name="Schardl C.L."/>
            <person name="Schwartz D.C."/>
            <person name="Shenoy N."/>
            <person name="Shirasu K."/>
            <person name="Sikhakolli U.R."/>
            <person name="Stueber K."/>
            <person name="Sukno S.A."/>
            <person name="Sweigard J.A."/>
            <person name="Takano Y."/>
            <person name="Takahara H."/>
            <person name="Trail F."/>
            <person name="van der Does H.C."/>
            <person name="Voll L.M."/>
            <person name="Will I."/>
            <person name="Young S."/>
            <person name="Zeng Q."/>
            <person name="Zhang J."/>
            <person name="Zhou S."/>
            <person name="Dickman M.B."/>
            <person name="Schulze-Lefert P."/>
            <person name="Ver Loren van Themaat E."/>
            <person name="Ma L.-J."/>
            <person name="Vaillancourt L.J."/>
        </authorList>
    </citation>
    <scope>NUCLEOTIDE SEQUENCE [LARGE SCALE GENOMIC DNA]</scope>
    <source>
        <strain evidence="4">IMI 349063</strain>
    </source>
</reference>